<keyword evidence="3" id="KW-1185">Reference proteome</keyword>
<reference evidence="1" key="2">
    <citation type="submission" date="2018-10" db="EMBL/GenBank/DDBJ databases">
        <title>Effector identification in a new, highly contiguous assembly of the strawberry crown rot pathogen Phytophthora cactorum.</title>
        <authorList>
            <person name="Armitage A.D."/>
            <person name="Nellist C.F."/>
            <person name="Bates H."/>
            <person name="Vickerstaff R.J."/>
            <person name="Harrison R.J."/>
        </authorList>
    </citation>
    <scope>NUCLEOTIDE SEQUENCE</scope>
    <source>
        <strain evidence="1">4040</strain>
    </source>
</reference>
<dbReference type="Proteomes" id="UP000736787">
    <property type="component" value="Unassembled WGS sequence"/>
</dbReference>
<dbReference type="EMBL" id="MJFZ01000195">
    <property type="protein sequence ID" value="RAW34607.1"/>
    <property type="molecule type" value="Genomic_DNA"/>
</dbReference>
<dbReference type="OrthoDB" id="10272715at2759"/>
<dbReference type="Proteomes" id="UP000251314">
    <property type="component" value="Unassembled WGS sequence"/>
</dbReference>
<comment type="caution">
    <text evidence="2">The sequence shown here is derived from an EMBL/GenBank/DDBJ whole genome shotgun (WGS) entry which is preliminary data.</text>
</comment>
<sequence>MVACSDPRASKLQAKFEEPYQVFSDRDNGVQRINKANHVEKIDMGHVKPFVSSAMGVAVVLS</sequence>
<evidence type="ECO:0000313" key="3">
    <source>
        <dbReference type="Proteomes" id="UP000251314"/>
    </source>
</evidence>
<protein>
    <submittedName>
        <fullName evidence="2">Uncharacterized protein</fullName>
    </submittedName>
</protein>
<name>A0A329SCL7_9STRA</name>
<evidence type="ECO:0000313" key="2">
    <source>
        <dbReference type="EMBL" id="RAW34607.1"/>
    </source>
</evidence>
<gene>
    <name evidence="2" type="ORF">PC110_g9061</name>
    <name evidence="1" type="ORF">PC117_g19283</name>
</gene>
<dbReference type="EMBL" id="RCMK01000829">
    <property type="protein sequence ID" value="KAG2910847.1"/>
    <property type="molecule type" value="Genomic_DNA"/>
</dbReference>
<organism evidence="2 3">
    <name type="scientific">Phytophthora cactorum</name>
    <dbReference type="NCBI Taxonomy" id="29920"/>
    <lineage>
        <taxon>Eukaryota</taxon>
        <taxon>Sar</taxon>
        <taxon>Stramenopiles</taxon>
        <taxon>Oomycota</taxon>
        <taxon>Peronosporomycetes</taxon>
        <taxon>Peronosporales</taxon>
        <taxon>Peronosporaceae</taxon>
        <taxon>Phytophthora</taxon>
    </lineage>
</organism>
<proteinExistence type="predicted"/>
<dbReference type="AlphaFoldDB" id="A0A329SCL7"/>
<reference evidence="2 3" key="1">
    <citation type="submission" date="2018-01" db="EMBL/GenBank/DDBJ databases">
        <title>Draft genome of the strawberry crown rot pathogen Phytophthora cactorum.</title>
        <authorList>
            <person name="Armitage A.D."/>
            <person name="Lysoe E."/>
            <person name="Nellist C.F."/>
            <person name="Harrison R.J."/>
            <person name="Brurberg M.B."/>
        </authorList>
    </citation>
    <scope>NUCLEOTIDE SEQUENCE [LARGE SCALE GENOMIC DNA]</scope>
    <source>
        <strain evidence="2 3">10300</strain>
    </source>
</reference>
<evidence type="ECO:0000313" key="1">
    <source>
        <dbReference type="EMBL" id="KAG2910847.1"/>
    </source>
</evidence>
<accession>A0A329SCL7</accession>
<dbReference type="VEuPathDB" id="FungiDB:PC110_g9061"/>